<name>A0AAV7TZ83_PLEWA</name>
<comment type="caution">
    <text evidence="5">The sequence shown here is derived from an EMBL/GenBank/DDBJ whole genome shotgun (WGS) entry which is preliminary data.</text>
</comment>
<dbReference type="GO" id="GO:0000172">
    <property type="term" value="C:ribonuclease MRP complex"/>
    <property type="evidence" value="ECO:0007669"/>
    <property type="project" value="TreeGrafter"/>
</dbReference>
<feature type="domain" description="DNA/RNA-binding protein Alba-like" evidence="4">
    <location>
        <begin position="59"/>
        <end position="122"/>
    </location>
</feature>
<dbReference type="GO" id="GO:0005634">
    <property type="term" value="C:nucleus"/>
    <property type="evidence" value="ECO:0007669"/>
    <property type="project" value="UniProtKB-SubCell"/>
</dbReference>
<dbReference type="Proteomes" id="UP001066276">
    <property type="component" value="Chromosome 3_2"/>
</dbReference>
<dbReference type="EMBL" id="JANPWB010000006">
    <property type="protein sequence ID" value="KAJ1181551.1"/>
    <property type="molecule type" value="Genomic_DNA"/>
</dbReference>
<keyword evidence="3" id="KW-0539">Nucleus</keyword>
<evidence type="ECO:0000313" key="6">
    <source>
        <dbReference type="Proteomes" id="UP001066276"/>
    </source>
</evidence>
<dbReference type="InterPro" id="IPR002775">
    <property type="entry name" value="DNA/RNA-bd_Alba-like"/>
</dbReference>
<dbReference type="PANTHER" id="PTHR13516">
    <property type="entry name" value="RIBONUCLEASE P SUBUNIT P25"/>
    <property type="match status" value="1"/>
</dbReference>
<organism evidence="5 6">
    <name type="scientific">Pleurodeles waltl</name>
    <name type="common">Iberian ribbed newt</name>
    <dbReference type="NCBI Taxonomy" id="8319"/>
    <lineage>
        <taxon>Eukaryota</taxon>
        <taxon>Metazoa</taxon>
        <taxon>Chordata</taxon>
        <taxon>Craniata</taxon>
        <taxon>Vertebrata</taxon>
        <taxon>Euteleostomi</taxon>
        <taxon>Amphibia</taxon>
        <taxon>Batrachia</taxon>
        <taxon>Caudata</taxon>
        <taxon>Salamandroidea</taxon>
        <taxon>Salamandridae</taxon>
        <taxon>Pleurodelinae</taxon>
        <taxon>Pleurodeles</taxon>
    </lineage>
</organism>
<protein>
    <recommendedName>
        <fullName evidence="4">DNA/RNA-binding protein Alba-like domain-containing protein</fullName>
    </recommendedName>
</protein>
<accession>A0AAV7TZ83</accession>
<dbReference type="SUPFAM" id="SSF82704">
    <property type="entry name" value="AlbA-like"/>
    <property type="match status" value="1"/>
</dbReference>
<sequence>MSSALQVHTQGAKAAEGTKAASQTTVLHIQSGMENFRKVKTSEQKGPSPFPGLPAGVPEMTVKEGSKIRNLMGFSVARMGTEGTRQILFSGCGRAVTKVVTCVEILKRQLPGLHQATKVHYRTREEVWEKDDPRRPGHVERLVVHKNVPSISILLSKDPWEPREGEHQPPQCRECAWALGFQHVDNTPPLMEKRPLEGPSQAGMNKMVKVEAPPMAHIRLDYMLSCYSQAATHLSGNAQCLYSA</sequence>
<dbReference type="InterPro" id="IPR051958">
    <property type="entry name" value="Alba-like_NAB"/>
</dbReference>
<dbReference type="AlphaFoldDB" id="A0AAV7TZ83"/>
<evidence type="ECO:0000256" key="3">
    <source>
        <dbReference type="ARBA" id="ARBA00023242"/>
    </source>
</evidence>
<dbReference type="InterPro" id="IPR036882">
    <property type="entry name" value="Alba-like_dom_sf"/>
</dbReference>
<proteinExistence type="inferred from homology"/>
<comment type="subcellular location">
    <subcellularLocation>
        <location evidence="1">Nucleus</location>
    </subcellularLocation>
</comment>
<evidence type="ECO:0000256" key="1">
    <source>
        <dbReference type="ARBA" id="ARBA00004123"/>
    </source>
</evidence>
<dbReference type="PANTHER" id="PTHR13516:SF5">
    <property type="entry name" value="RIBONUCLEASE P PROTEIN SUBUNIT P25"/>
    <property type="match status" value="1"/>
</dbReference>
<keyword evidence="6" id="KW-1185">Reference proteome</keyword>
<evidence type="ECO:0000259" key="4">
    <source>
        <dbReference type="Pfam" id="PF01918"/>
    </source>
</evidence>
<gene>
    <name evidence="5" type="ORF">NDU88_006757</name>
</gene>
<evidence type="ECO:0000313" key="5">
    <source>
        <dbReference type="EMBL" id="KAJ1181551.1"/>
    </source>
</evidence>
<dbReference type="GO" id="GO:0001682">
    <property type="term" value="P:tRNA 5'-leader removal"/>
    <property type="evidence" value="ECO:0007669"/>
    <property type="project" value="TreeGrafter"/>
</dbReference>
<dbReference type="GO" id="GO:0003723">
    <property type="term" value="F:RNA binding"/>
    <property type="evidence" value="ECO:0007669"/>
    <property type="project" value="TreeGrafter"/>
</dbReference>
<comment type="similarity">
    <text evidence="2">Belongs to the histone-like Alba family.</text>
</comment>
<dbReference type="Pfam" id="PF01918">
    <property type="entry name" value="Alba"/>
    <property type="match status" value="1"/>
</dbReference>
<dbReference type="Gene3D" id="3.30.110.20">
    <property type="entry name" value="Alba-like domain"/>
    <property type="match status" value="1"/>
</dbReference>
<reference evidence="5" key="1">
    <citation type="journal article" date="2022" name="bioRxiv">
        <title>Sequencing and chromosome-scale assembly of the giantPleurodeles waltlgenome.</title>
        <authorList>
            <person name="Brown T."/>
            <person name="Elewa A."/>
            <person name="Iarovenko S."/>
            <person name="Subramanian E."/>
            <person name="Araus A.J."/>
            <person name="Petzold A."/>
            <person name="Susuki M."/>
            <person name="Suzuki K.-i.T."/>
            <person name="Hayashi T."/>
            <person name="Toyoda A."/>
            <person name="Oliveira C."/>
            <person name="Osipova E."/>
            <person name="Leigh N.D."/>
            <person name="Simon A."/>
            <person name="Yun M.H."/>
        </authorList>
    </citation>
    <scope>NUCLEOTIDE SEQUENCE</scope>
    <source>
        <strain evidence="5">20211129_DDA</strain>
        <tissue evidence="5">Liver</tissue>
    </source>
</reference>
<evidence type="ECO:0000256" key="2">
    <source>
        <dbReference type="ARBA" id="ARBA00008018"/>
    </source>
</evidence>